<dbReference type="PATRIC" id="fig|676032.3.peg.87"/>
<sequence>MIQIVLKQIYVLDSLSRKNLFILSTMLYRQLLNEIIFIAKLKSVLD</sequence>
<gene>
    <name evidence="1" type="ordered locus">FN3523_0086</name>
</gene>
<organism evidence="1 2">
    <name type="scientific">Francisella hispaniensis</name>
    <dbReference type="NCBI Taxonomy" id="622488"/>
    <lineage>
        <taxon>Bacteria</taxon>
        <taxon>Pseudomonadati</taxon>
        <taxon>Pseudomonadota</taxon>
        <taxon>Gammaproteobacteria</taxon>
        <taxon>Thiotrichales</taxon>
        <taxon>Francisellaceae</taxon>
        <taxon>Francisella</taxon>
    </lineage>
</organism>
<name>F4BIE9_9GAMM</name>
<evidence type="ECO:0000313" key="1">
    <source>
        <dbReference type="EMBL" id="AEB27943.1"/>
    </source>
</evidence>
<proteinExistence type="predicted"/>
<dbReference type="Proteomes" id="UP000008303">
    <property type="component" value="Chromosome"/>
</dbReference>
<dbReference type="HOGENOM" id="CLU_3183990_0_0_6"/>
<dbReference type="AlphaFoldDB" id="F4BIE9"/>
<evidence type="ECO:0000313" key="2">
    <source>
        <dbReference type="Proteomes" id="UP000008303"/>
    </source>
</evidence>
<reference evidence="2" key="1">
    <citation type="journal article" date="2011" name="Appl. Environ. Microbiol.">
        <title>Common ancestry and novel genetic traits of Francisella novicida-like isolates from North America and Australia as revealed by comparative genomic analyses.</title>
        <authorList>
            <person name="Siddaramappa S."/>
            <person name="Challacombe J.F."/>
            <person name="Petersen J.M."/>
            <person name="Pillai S."/>
            <person name="Hogg G."/>
            <person name="Kuske C.R."/>
        </authorList>
    </citation>
    <scope>NUCLEOTIDE SEQUENCE [LARGE SCALE GENOMIC DNA]</scope>
    <source>
        <strain evidence="2">3523</strain>
    </source>
</reference>
<accession>F4BIE9</accession>
<dbReference type="EMBL" id="CP002558">
    <property type="protein sequence ID" value="AEB27943.1"/>
    <property type="molecule type" value="Genomic_DNA"/>
</dbReference>
<dbReference type="KEGG" id="fcn:FN3523_0086"/>
<protein>
    <submittedName>
        <fullName evidence="1">Uncharacterized protein</fullName>
    </submittedName>
</protein>